<reference evidence="2" key="1">
    <citation type="journal article" date="2019" name="Int. J. Syst. Evol. Microbiol.">
        <title>The Global Catalogue of Microorganisms (GCM) 10K type strain sequencing project: providing services to taxonomists for standard genome sequencing and annotation.</title>
        <authorList>
            <consortium name="The Broad Institute Genomics Platform"/>
            <consortium name="The Broad Institute Genome Sequencing Center for Infectious Disease"/>
            <person name="Wu L."/>
            <person name="Ma J."/>
        </authorList>
    </citation>
    <scope>NUCLEOTIDE SEQUENCE [LARGE SCALE GENOMIC DNA]</scope>
    <source>
        <strain evidence="2">CGMCC 1.6375</strain>
    </source>
</reference>
<evidence type="ECO:0000313" key="2">
    <source>
        <dbReference type="Proteomes" id="UP000632339"/>
    </source>
</evidence>
<evidence type="ECO:0000313" key="1">
    <source>
        <dbReference type="EMBL" id="GGN10726.1"/>
    </source>
</evidence>
<organism evidence="1 2">
    <name type="scientific">Dyadobacter beijingensis</name>
    <dbReference type="NCBI Taxonomy" id="365489"/>
    <lineage>
        <taxon>Bacteria</taxon>
        <taxon>Pseudomonadati</taxon>
        <taxon>Bacteroidota</taxon>
        <taxon>Cytophagia</taxon>
        <taxon>Cytophagales</taxon>
        <taxon>Spirosomataceae</taxon>
        <taxon>Dyadobacter</taxon>
    </lineage>
</organism>
<gene>
    <name evidence="1" type="ORF">GCM10010967_53250</name>
</gene>
<dbReference type="RefSeq" id="WP_019945017.1">
    <property type="nucleotide sequence ID" value="NZ_BMLI01000003.1"/>
</dbReference>
<dbReference type="EMBL" id="BMLI01000003">
    <property type="protein sequence ID" value="GGN10726.1"/>
    <property type="molecule type" value="Genomic_DNA"/>
</dbReference>
<protein>
    <submittedName>
        <fullName evidence="1">Uncharacterized protein</fullName>
    </submittedName>
</protein>
<sequence>MKTYLAALLLAIVFTSTIAQIPIGQGKQNIKVSKKIIRRELRRSLIQENILSKFEIYSLIKILKPIPILSYEVSEQALEYDSTKKIVDYLKPNDMFPFQSVMFLKKKKFHATLDCINIAYYTDCKPCNYNDSQEDKDHHHNYEEKKIFNAIKNRKYTLLFKVQYFRDAVWLIEKKEVKIYSPQDKLFYDPDEYIKKRCSVETIRNLALGKLNSFCD</sequence>
<comment type="caution">
    <text evidence="1">The sequence shown here is derived from an EMBL/GenBank/DDBJ whole genome shotgun (WGS) entry which is preliminary data.</text>
</comment>
<accession>A0ABQ2IHP5</accession>
<keyword evidence="2" id="KW-1185">Reference proteome</keyword>
<dbReference type="Proteomes" id="UP000632339">
    <property type="component" value="Unassembled WGS sequence"/>
</dbReference>
<proteinExistence type="predicted"/>
<name>A0ABQ2IHP5_9BACT</name>